<keyword evidence="11" id="KW-1185">Reference proteome</keyword>
<keyword evidence="5" id="KW-0067">ATP-binding</keyword>
<dbReference type="InterPro" id="IPR013525">
    <property type="entry name" value="ABC2_TM"/>
</dbReference>
<evidence type="ECO:0000313" key="11">
    <source>
        <dbReference type="Proteomes" id="UP000596660"/>
    </source>
</evidence>
<dbReference type="SUPFAM" id="SSF52540">
    <property type="entry name" value="P-loop containing nucleoside triphosphate hydrolases"/>
    <property type="match status" value="1"/>
</dbReference>
<dbReference type="InterPro" id="IPR050352">
    <property type="entry name" value="ABCG_transporters"/>
</dbReference>
<keyword evidence="3 8" id="KW-0812">Transmembrane</keyword>
<dbReference type="PANTHER" id="PTHR48041:SF109">
    <property type="entry name" value="ABC TRANSPORTER G FAMILY MEMBER 20"/>
    <property type="match status" value="1"/>
</dbReference>
<feature type="transmembrane region" description="Helical" evidence="8">
    <location>
        <begin position="420"/>
        <end position="444"/>
    </location>
</feature>
<dbReference type="InterPro" id="IPR003439">
    <property type="entry name" value="ABC_transporter-like_ATP-bd"/>
</dbReference>
<feature type="transmembrane region" description="Helical" evidence="8">
    <location>
        <begin position="378"/>
        <end position="399"/>
    </location>
</feature>
<evidence type="ECO:0000256" key="3">
    <source>
        <dbReference type="ARBA" id="ARBA00022692"/>
    </source>
</evidence>
<name>A0A803LLP4_CHEQI</name>
<dbReference type="PROSITE" id="PS00211">
    <property type="entry name" value="ABC_TRANSPORTER_1"/>
    <property type="match status" value="1"/>
</dbReference>
<feature type="transmembrane region" description="Helical" evidence="8">
    <location>
        <begin position="603"/>
        <end position="624"/>
    </location>
</feature>
<dbReference type="GO" id="GO:0140359">
    <property type="term" value="F:ABC-type transporter activity"/>
    <property type="evidence" value="ECO:0007669"/>
    <property type="project" value="InterPro"/>
</dbReference>
<dbReference type="PANTHER" id="PTHR48041">
    <property type="entry name" value="ABC TRANSPORTER G FAMILY MEMBER 28"/>
    <property type="match status" value="1"/>
</dbReference>
<dbReference type="InterPro" id="IPR003593">
    <property type="entry name" value="AAA+_ATPase"/>
</dbReference>
<dbReference type="PROSITE" id="PS50893">
    <property type="entry name" value="ABC_TRANSPORTER_2"/>
    <property type="match status" value="1"/>
</dbReference>
<evidence type="ECO:0000256" key="4">
    <source>
        <dbReference type="ARBA" id="ARBA00022741"/>
    </source>
</evidence>
<dbReference type="OMA" id="TEFFAAC"/>
<reference evidence="10" key="2">
    <citation type="submission" date="2021-03" db="UniProtKB">
        <authorList>
            <consortium name="EnsemblPlants"/>
        </authorList>
    </citation>
    <scope>IDENTIFICATION</scope>
</reference>
<dbReference type="AlphaFoldDB" id="A0A803LLP4"/>
<organism evidence="10 11">
    <name type="scientific">Chenopodium quinoa</name>
    <name type="common">Quinoa</name>
    <dbReference type="NCBI Taxonomy" id="63459"/>
    <lineage>
        <taxon>Eukaryota</taxon>
        <taxon>Viridiplantae</taxon>
        <taxon>Streptophyta</taxon>
        <taxon>Embryophyta</taxon>
        <taxon>Tracheophyta</taxon>
        <taxon>Spermatophyta</taxon>
        <taxon>Magnoliopsida</taxon>
        <taxon>eudicotyledons</taxon>
        <taxon>Gunneridae</taxon>
        <taxon>Pentapetalae</taxon>
        <taxon>Caryophyllales</taxon>
        <taxon>Chenopodiaceae</taxon>
        <taxon>Chenopodioideae</taxon>
        <taxon>Atripliceae</taxon>
        <taxon>Chenopodium</taxon>
    </lineage>
</organism>
<evidence type="ECO:0000259" key="9">
    <source>
        <dbReference type="PROSITE" id="PS50893"/>
    </source>
</evidence>
<comment type="subcellular location">
    <subcellularLocation>
        <location evidence="1">Membrane</location>
        <topology evidence="1">Multi-pass membrane protein</topology>
    </subcellularLocation>
</comment>
<dbReference type="Pfam" id="PF00005">
    <property type="entry name" value="ABC_tran"/>
    <property type="match status" value="1"/>
</dbReference>
<dbReference type="SMART" id="SM00382">
    <property type="entry name" value="AAA"/>
    <property type="match status" value="1"/>
</dbReference>
<evidence type="ECO:0000313" key="10">
    <source>
        <dbReference type="EnsemblPlants" id="AUR62014891-RA:cds"/>
    </source>
</evidence>
<keyword evidence="2" id="KW-0813">Transport</keyword>
<protein>
    <recommendedName>
        <fullName evidence="9">ABC transporter domain-containing protein</fullName>
    </recommendedName>
</protein>
<dbReference type="InterPro" id="IPR027417">
    <property type="entry name" value="P-loop_NTPase"/>
</dbReference>
<evidence type="ECO:0000256" key="7">
    <source>
        <dbReference type="ARBA" id="ARBA00023136"/>
    </source>
</evidence>
<dbReference type="Proteomes" id="UP000596660">
    <property type="component" value="Unplaced"/>
</dbReference>
<feature type="transmembrane region" description="Helical" evidence="8">
    <location>
        <begin position="347"/>
        <end position="366"/>
    </location>
</feature>
<dbReference type="Pfam" id="PF01061">
    <property type="entry name" value="ABC2_membrane"/>
    <property type="match status" value="1"/>
</dbReference>
<reference evidence="10" key="1">
    <citation type="journal article" date="2017" name="Nature">
        <title>The genome of Chenopodium quinoa.</title>
        <authorList>
            <person name="Jarvis D.E."/>
            <person name="Ho Y.S."/>
            <person name="Lightfoot D.J."/>
            <person name="Schmoeckel S.M."/>
            <person name="Li B."/>
            <person name="Borm T.J.A."/>
            <person name="Ohyanagi H."/>
            <person name="Mineta K."/>
            <person name="Michell C.T."/>
            <person name="Saber N."/>
            <person name="Kharbatia N.M."/>
            <person name="Rupper R.R."/>
            <person name="Sharp A.R."/>
            <person name="Dally N."/>
            <person name="Boughton B.A."/>
            <person name="Woo Y.H."/>
            <person name="Gao G."/>
            <person name="Schijlen E.G.W.M."/>
            <person name="Guo X."/>
            <person name="Momin A.A."/>
            <person name="Negrao S."/>
            <person name="Al-Babili S."/>
            <person name="Gehring C."/>
            <person name="Roessner U."/>
            <person name="Jung C."/>
            <person name="Murphy K."/>
            <person name="Arold S.T."/>
            <person name="Gojobori T."/>
            <person name="van der Linden C.G."/>
            <person name="van Loo E.N."/>
            <person name="Jellen E.N."/>
            <person name="Maughan P.J."/>
            <person name="Tester M."/>
        </authorList>
    </citation>
    <scope>NUCLEOTIDE SEQUENCE [LARGE SCALE GENOMIC DNA]</scope>
    <source>
        <strain evidence="10">cv. PI 614886</strain>
    </source>
</reference>
<keyword evidence="7 8" id="KW-0472">Membrane</keyword>
<feature type="transmembrane region" description="Helical" evidence="8">
    <location>
        <begin position="487"/>
        <end position="506"/>
    </location>
</feature>
<evidence type="ECO:0000256" key="6">
    <source>
        <dbReference type="ARBA" id="ARBA00022989"/>
    </source>
</evidence>
<keyword evidence="4" id="KW-0547">Nucleotide-binding</keyword>
<dbReference type="GO" id="GO:0016020">
    <property type="term" value="C:membrane"/>
    <property type="evidence" value="ECO:0007669"/>
    <property type="project" value="UniProtKB-SubCell"/>
</dbReference>
<dbReference type="InterPro" id="IPR017871">
    <property type="entry name" value="ABC_transporter-like_CS"/>
</dbReference>
<dbReference type="Gene3D" id="3.40.50.300">
    <property type="entry name" value="P-loop containing nucleotide triphosphate hydrolases"/>
    <property type="match status" value="1"/>
</dbReference>
<evidence type="ECO:0000256" key="2">
    <source>
        <dbReference type="ARBA" id="ARBA00022448"/>
    </source>
</evidence>
<evidence type="ECO:0000256" key="8">
    <source>
        <dbReference type="SAM" id="Phobius"/>
    </source>
</evidence>
<dbReference type="Gramene" id="AUR62014891-RA">
    <property type="protein sequence ID" value="AUR62014891-RA:cds"/>
    <property type="gene ID" value="AUR62014891"/>
</dbReference>
<dbReference type="EnsemblPlants" id="AUR62014891-RA">
    <property type="protein sequence ID" value="AUR62014891-RA:cds"/>
    <property type="gene ID" value="AUR62014891"/>
</dbReference>
<evidence type="ECO:0000256" key="1">
    <source>
        <dbReference type="ARBA" id="ARBA00004141"/>
    </source>
</evidence>
<accession>A0A803LLP4</accession>
<feature type="transmembrane region" description="Helical" evidence="8">
    <location>
        <begin position="456"/>
        <end position="480"/>
    </location>
</feature>
<proteinExistence type="predicted"/>
<evidence type="ECO:0000256" key="5">
    <source>
        <dbReference type="ARBA" id="ARBA00022840"/>
    </source>
</evidence>
<sequence>MKQITELNDAEITTPPSNPFVLAFQSLTYSVKIHPNASRNYSEEKLLLHDISGEVKEGQIMAVLGASGSGKSTLIDALAGRISKERLKGSVTLDGQEVLRSNANILKSKSAYVMQDVILFSGLTVEETFMYSAEFCLPRTLSKSKKRARIQGLISQLRLRQAAKTVIGDVEHRGISGGERKRVSIGIEIIRDPAILLLDEPTSGLDSTNAFLVACVLQGIARRGSVVILSVHQPSSRLLSIMDYLIILSEGQAVYSGSPSGITEFFAACNHSILGNVNKAEFALDLISELKDSPGGVTINARISESKFLASSSIMVPEFSNPIWVETYVLAKRSLLNSKRMPKSFRFRFGAVILAGAMLATVFWRLDDSPKGVQERLGFFAAAIVTTFFICAEAIPHFIQERSVFMRETSNNTYRRSSYVLSNVITALPSLILFSFTFTAITFWAVRLGGGLSGFLWFFGFMLASFWTAHSFVTFLSALVPHVLMGYLLVVTLLAQFTLFSGLFITRSQIPQYWIWFHYMSLVKYPYQGVLLNEFDNPMKCLVSGIQMFDNTPLKDAPLASKGKVLESMSDILGFNMTGSCVMTGSNVLQQLDITDLSKLDCFWITVAWGFSFRILFYIVLLFGNKNKRT</sequence>
<dbReference type="GO" id="GO:0016887">
    <property type="term" value="F:ATP hydrolysis activity"/>
    <property type="evidence" value="ECO:0007669"/>
    <property type="project" value="InterPro"/>
</dbReference>
<feature type="domain" description="ABC transporter" evidence="9">
    <location>
        <begin position="22"/>
        <end position="275"/>
    </location>
</feature>
<keyword evidence="6 8" id="KW-1133">Transmembrane helix</keyword>
<dbReference type="GO" id="GO:0005524">
    <property type="term" value="F:ATP binding"/>
    <property type="evidence" value="ECO:0007669"/>
    <property type="project" value="UniProtKB-KW"/>
</dbReference>